<protein>
    <recommendedName>
        <fullName evidence="4">HTH araC/xylS-type domain-containing protein</fullName>
    </recommendedName>
</protein>
<gene>
    <name evidence="5" type="ORF">CFR72_15620</name>
</gene>
<sequence length="269" mass="30810">MDDFPIIRILVGEATDIGQALSILQAHSPLIQSGTTTGLDIRDDHASISYRVDYPALWPRRQDAEMSIMQVHAFIQSRAPASWRPEEIWFEHAPPGAAVLRRLREICGCPLRFNQPINRIMFDTAILSRRLPALTRQELSLRPYLRRQIDAMRGDIQPRSVLEELRAIILSCLGEQSLSITVAAERMNITERTLQRQLKRHDRTFRQVLHEVRTEQAMMMLRQGNMTIAQIALALGYEDISSFSRVFKKWTGKSPRHYSPEHEASASAT</sequence>
<dbReference type="InterPro" id="IPR020449">
    <property type="entry name" value="Tscrpt_reg_AraC-type_HTH"/>
</dbReference>
<comment type="caution">
    <text evidence="5">The sequence shown here is derived from an EMBL/GenBank/DDBJ whole genome shotgun (WGS) entry which is preliminary data.</text>
</comment>
<evidence type="ECO:0000313" key="5">
    <source>
        <dbReference type="EMBL" id="PYD60549.1"/>
    </source>
</evidence>
<dbReference type="PRINTS" id="PR00032">
    <property type="entry name" value="HTHARAC"/>
</dbReference>
<evidence type="ECO:0000256" key="2">
    <source>
        <dbReference type="ARBA" id="ARBA00023125"/>
    </source>
</evidence>
<dbReference type="Pfam" id="PF12833">
    <property type="entry name" value="HTH_18"/>
    <property type="match status" value="1"/>
</dbReference>
<dbReference type="InterPro" id="IPR018060">
    <property type="entry name" value="HTH_AraC"/>
</dbReference>
<keyword evidence="2" id="KW-0238">DNA-binding</keyword>
<organism evidence="5 6">
    <name type="scientific">Gluconacetobacter entanii</name>
    <dbReference type="NCBI Taxonomy" id="108528"/>
    <lineage>
        <taxon>Bacteria</taxon>
        <taxon>Pseudomonadati</taxon>
        <taxon>Pseudomonadota</taxon>
        <taxon>Alphaproteobacteria</taxon>
        <taxon>Acetobacterales</taxon>
        <taxon>Acetobacteraceae</taxon>
        <taxon>Gluconacetobacter</taxon>
    </lineage>
</organism>
<accession>A0A318PT52</accession>
<evidence type="ECO:0000256" key="1">
    <source>
        <dbReference type="ARBA" id="ARBA00023015"/>
    </source>
</evidence>
<dbReference type="PROSITE" id="PS01124">
    <property type="entry name" value="HTH_ARAC_FAMILY_2"/>
    <property type="match status" value="1"/>
</dbReference>
<name>A0A318PT52_9PROT</name>
<keyword evidence="1" id="KW-0805">Transcription regulation</keyword>
<proteinExistence type="predicted"/>
<evidence type="ECO:0000313" key="6">
    <source>
        <dbReference type="Proteomes" id="UP000248301"/>
    </source>
</evidence>
<dbReference type="GO" id="GO:0005829">
    <property type="term" value="C:cytosol"/>
    <property type="evidence" value="ECO:0007669"/>
    <property type="project" value="TreeGrafter"/>
</dbReference>
<dbReference type="GO" id="GO:0000976">
    <property type="term" value="F:transcription cis-regulatory region binding"/>
    <property type="evidence" value="ECO:0007669"/>
    <property type="project" value="TreeGrafter"/>
</dbReference>
<evidence type="ECO:0000256" key="3">
    <source>
        <dbReference type="ARBA" id="ARBA00023163"/>
    </source>
</evidence>
<dbReference type="SMART" id="SM00342">
    <property type="entry name" value="HTH_ARAC"/>
    <property type="match status" value="1"/>
</dbReference>
<dbReference type="PANTHER" id="PTHR47894:SF4">
    <property type="entry name" value="HTH-TYPE TRANSCRIPTIONAL REGULATOR GADX"/>
    <property type="match status" value="1"/>
</dbReference>
<dbReference type="EMBL" id="NKUF01000074">
    <property type="protein sequence ID" value="PYD60549.1"/>
    <property type="molecule type" value="Genomic_DNA"/>
</dbReference>
<dbReference type="Proteomes" id="UP000248301">
    <property type="component" value="Unassembled WGS sequence"/>
</dbReference>
<dbReference type="AlphaFoldDB" id="A0A318PT52"/>
<dbReference type="Gene3D" id="1.10.10.60">
    <property type="entry name" value="Homeodomain-like"/>
    <property type="match status" value="1"/>
</dbReference>
<dbReference type="InterPro" id="IPR032687">
    <property type="entry name" value="AraC-type_N"/>
</dbReference>
<dbReference type="SUPFAM" id="SSF46689">
    <property type="entry name" value="Homeodomain-like"/>
    <property type="match status" value="1"/>
</dbReference>
<dbReference type="OrthoDB" id="9805730at2"/>
<evidence type="ECO:0000259" key="4">
    <source>
        <dbReference type="PROSITE" id="PS01124"/>
    </source>
</evidence>
<dbReference type="InterPro" id="IPR009057">
    <property type="entry name" value="Homeodomain-like_sf"/>
</dbReference>
<dbReference type="PANTHER" id="PTHR47894">
    <property type="entry name" value="HTH-TYPE TRANSCRIPTIONAL REGULATOR GADX"/>
    <property type="match status" value="1"/>
</dbReference>
<keyword evidence="3" id="KW-0804">Transcription</keyword>
<feature type="domain" description="HTH araC/xylS-type" evidence="4">
    <location>
        <begin position="163"/>
        <end position="261"/>
    </location>
</feature>
<dbReference type="GO" id="GO:0003700">
    <property type="term" value="F:DNA-binding transcription factor activity"/>
    <property type="evidence" value="ECO:0007669"/>
    <property type="project" value="InterPro"/>
</dbReference>
<reference evidence="5 6" key="1">
    <citation type="submission" date="2017-07" db="EMBL/GenBank/DDBJ databases">
        <title>A draft genome sequence of Gluconacetobacter entanii LTH 4560.</title>
        <authorList>
            <person name="Skraban J."/>
            <person name="Cleenwerck I."/>
            <person name="Vandamme P."/>
            <person name="Trcek J."/>
        </authorList>
    </citation>
    <scope>NUCLEOTIDE SEQUENCE [LARGE SCALE GENOMIC DNA]</scope>
    <source>
        <strain evidence="5 6">LTH 4560</strain>
    </source>
</reference>
<dbReference type="Pfam" id="PF12625">
    <property type="entry name" value="Arabinose_bd"/>
    <property type="match status" value="1"/>
</dbReference>